<protein>
    <recommendedName>
        <fullName evidence="3">Seminal fluid protein</fullName>
    </recommendedName>
</protein>
<organism evidence="2">
    <name type="scientific">Heliothis virescens</name>
    <name type="common">Tobacco budworm moth</name>
    <dbReference type="NCBI Taxonomy" id="7102"/>
    <lineage>
        <taxon>Eukaryota</taxon>
        <taxon>Metazoa</taxon>
        <taxon>Ecdysozoa</taxon>
        <taxon>Arthropoda</taxon>
        <taxon>Hexapoda</taxon>
        <taxon>Insecta</taxon>
        <taxon>Pterygota</taxon>
        <taxon>Neoptera</taxon>
        <taxon>Endopterygota</taxon>
        <taxon>Lepidoptera</taxon>
        <taxon>Glossata</taxon>
        <taxon>Ditrysia</taxon>
        <taxon>Noctuoidea</taxon>
        <taxon>Noctuidae</taxon>
        <taxon>Heliothinae</taxon>
        <taxon>Heliothis</taxon>
    </lineage>
</organism>
<feature type="signal peptide" evidence="1">
    <location>
        <begin position="1"/>
        <end position="24"/>
    </location>
</feature>
<feature type="chain" id="PRO_5013127992" description="Seminal fluid protein" evidence="1">
    <location>
        <begin position="25"/>
        <end position="229"/>
    </location>
</feature>
<dbReference type="AlphaFoldDB" id="A0A2A4IXK4"/>
<evidence type="ECO:0000256" key="1">
    <source>
        <dbReference type="SAM" id="SignalP"/>
    </source>
</evidence>
<keyword evidence="1" id="KW-0732">Signal</keyword>
<evidence type="ECO:0008006" key="3">
    <source>
        <dbReference type="Google" id="ProtNLM"/>
    </source>
</evidence>
<reference evidence="2" key="1">
    <citation type="submission" date="2017-09" db="EMBL/GenBank/DDBJ databases">
        <title>Contemporary evolution of a Lepidopteran species, Heliothis virescens, in response to modern agricultural practices.</title>
        <authorList>
            <person name="Fritz M.L."/>
            <person name="Deyonke A.M."/>
            <person name="Papanicolaou A."/>
            <person name="Micinski S."/>
            <person name="Westbrook J."/>
            <person name="Gould F."/>
        </authorList>
    </citation>
    <scope>NUCLEOTIDE SEQUENCE [LARGE SCALE GENOMIC DNA]</scope>
    <source>
        <strain evidence="2">HvINT-</strain>
        <tissue evidence="2">Whole body</tissue>
    </source>
</reference>
<proteinExistence type="predicted"/>
<name>A0A2A4IXK4_HELVI</name>
<accession>A0A2A4IXK4</accession>
<gene>
    <name evidence="2" type="ORF">B5V51_11535</name>
</gene>
<comment type="caution">
    <text evidence="2">The sequence shown here is derived from an EMBL/GenBank/DDBJ whole genome shotgun (WGS) entry which is preliminary data.</text>
</comment>
<sequence length="229" mass="26558">MNSLLLLIYCTIVVILLHKNLVFATNLHDFINAIKDSTNSDTEEYSKEFTNKSLIIVVSNETPEKQFSTYDEDIERLINDPNLSDEILERKDPIESFGNEKLGLRVRRPTTTTSKHGLKRATISRSTSARERDHQRRVKEILEHINKHFTSAYYIYNETKRIETTRVVLDELRIMAIEVSQPKYERVREKIMKCAYVPPQKVPARVEGKTNNLVIDIVKDSINDGVPIR</sequence>
<dbReference type="EMBL" id="NWSH01005813">
    <property type="protein sequence ID" value="PCG63922.1"/>
    <property type="molecule type" value="Genomic_DNA"/>
</dbReference>
<evidence type="ECO:0000313" key="2">
    <source>
        <dbReference type="EMBL" id="PCG63922.1"/>
    </source>
</evidence>